<dbReference type="PROSITE" id="PS00626">
    <property type="entry name" value="RCC1_2"/>
    <property type="match status" value="3"/>
</dbReference>
<organism evidence="5 8">
    <name type="scientific">Adineta ricciae</name>
    <name type="common">Rotifer</name>
    <dbReference type="NCBI Taxonomy" id="249248"/>
    <lineage>
        <taxon>Eukaryota</taxon>
        <taxon>Metazoa</taxon>
        <taxon>Spiralia</taxon>
        <taxon>Gnathifera</taxon>
        <taxon>Rotifera</taxon>
        <taxon>Eurotatoria</taxon>
        <taxon>Bdelloidea</taxon>
        <taxon>Adinetida</taxon>
        <taxon>Adinetidae</taxon>
        <taxon>Adineta</taxon>
    </lineage>
</organism>
<dbReference type="PRINTS" id="PR00633">
    <property type="entry name" value="RCCNDNSATION"/>
</dbReference>
<feature type="compositionally biased region" description="Basic and acidic residues" evidence="3">
    <location>
        <begin position="368"/>
        <end position="378"/>
    </location>
</feature>
<dbReference type="SUPFAM" id="SSF50985">
    <property type="entry name" value="RCC1/BLIP-II"/>
    <property type="match status" value="1"/>
</dbReference>
<feature type="repeat" description="RCC1" evidence="2">
    <location>
        <begin position="52"/>
        <end position="107"/>
    </location>
</feature>
<dbReference type="InterPro" id="IPR051210">
    <property type="entry name" value="Ub_ligase/GEF_domain"/>
</dbReference>
<dbReference type="Gene3D" id="2.130.10.30">
    <property type="entry name" value="Regulator of chromosome condensation 1/beta-lactamase-inhibitor protein II"/>
    <property type="match status" value="1"/>
</dbReference>
<feature type="compositionally biased region" description="Polar residues" evidence="3">
    <location>
        <begin position="653"/>
        <end position="678"/>
    </location>
</feature>
<name>A0A813UEV1_ADIRI</name>
<proteinExistence type="predicted"/>
<dbReference type="PANTHER" id="PTHR22870">
    <property type="entry name" value="REGULATOR OF CHROMOSOME CONDENSATION"/>
    <property type="match status" value="1"/>
</dbReference>
<evidence type="ECO:0000313" key="7">
    <source>
        <dbReference type="Proteomes" id="UP000663828"/>
    </source>
</evidence>
<evidence type="ECO:0000256" key="2">
    <source>
        <dbReference type="PROSITE-ProRule" id="PRU00235"/>
    </source>
</evidence>
<evidence type="ECO:0000313" key="5">
    <source>
        <dbReference type="EMBL" id="CAF0822426.1"/>
    </source>
</evidence>
<evidence type="ECO:0000313" key="8">
    <source>
        <dbReference type="Proteomes" id="UP000663852"/>
    </source>
</evidence>
<comment type="caution">
    <text evidence="5">The sequence shown here is derived from an EMBL/GenBank/DDBJ whole genome shotgun (WGS) entry which is preliminary data.</text>
</comment>
<evidence type="ECO:0000256" key="1">
    <source>
        <dbReference type="ARBA" id="ARBA00022737"/>
    </source>
</evidence>
<keyword evidence="1" id="KW-0677">Repeat</keyword>
<dbReference type="Proteomes" id="UP000663828">
    <property type="component" value="Unassembled WGS sequence"/>
</dbReference>
<reference evidence="5" key="1">
    <citation type="submission" date="2021-02" db="EMBL/GenBank/DDBJ databases">
        <authorList>
            <person name="Nowell W R."/>
        </authorList>
    </citation>
    <scope>NUCLEOTIDE SEQUENCE</scope>
</reference>
<keyword evidence="7" id="KW-1185">Reference proteome</keyword>
<dbReference type="PANTHER" id="PTHR22870:SF440">
    <property type="entry name" value="RETINITIS PIGMENTOSA GTPASE REGULATOR B-RELATED"/>
    <property type="match status" value="1"/>
</dbReference>
<evidence type="ECO:0000259" key="4">
    <source>
        <dbReference type="Pfam" id="PF25390"/>
    </source>
</evidence>
<dbReference type="InterPro" id="IPR058923">
    <property type="entry name" value="RCC1-like_dom"/>
</dbReference>
<accession>A0A813UEV1</accession>
<dbReference type="PROSITE" id="PS50012">
    <property type="entry name" value="RCC1_3"/>
    <property type="match status" value="6"/>
</dbReference>
<dbReference type="EMBL" id="CAJNOR010001632">
    <property type="protein sequence ID" value="CAF1175484.1"/>
    <property type="molecule type" value="Genomic_DNA"/>
</dbReference>
<feature type="region of interest" description="Disordered" evidence="3">
    <location>
        <begin position="418"/>
        <end position="753"/>
    </location>
</feature>
<protein>
    <recommendedName>
        <fullName evidence="4">RCC1-like domain-containing protein</fullName>
    </recommendedName>
</protein>
<feature type="compositionally biased region" description="Polar residues" evidence="3">
    <location>
        <begin position="450"/>
        <end position="481"/>
    </location>
</feature>
<dbReference type="OrthoDB" id="10253607at2759"/>
<evidence type="ECO:0000313" key="6">
    <source>
        <dbReference type="EMBL" id="CAF1175484.1"/>
    </source>
</evidence>
<feature type="compositionally biased region" description="Basic and acidic residues" evidence="3">
    <location>
        <begin position="538"/>
        <end position="590"/>
    </location>
</feature>
<feature type="region of interest" description="Disordered" evidence="3">
    <location>
        <begin position="368"/>
        <end position="405"/>
    </location>
</feature>
<feature type="compositionally biased region" description="Basic and acidic residues" evidence="3">
    <location>
        <begin position="497"/>
        <end position="512"/>
    </location>
</feature>
<sequence>MANNDNDDDAPQVYLLGKTYLANNQGQFYIRNDPIVHMAAGDRHTIIVTETGRAFAFGDNTSGQLGLGHTDKIEKVSCIKSLKFTGTDERIVLAACGRESSLVATNHGALYAFGSNSRSQLGFDTSDPASIQSQPKKIDRFKNKIVWKQISMGAEHACALNEDGIVYVWGANDDGQCGQPRKDDEIKVPKELRLDHPIAAISCGNYHTALVTKDGKLFVFGNNDDRQLGRSVPDSAVGPLQVSFTHKVKDVACGHQHTVVLMENGEVYSCGSNDRGQLGLGPSVASAESFELVPGLPKGIQAIAAGEGHTAVLGPRGDIYVFGDGKHGKLGSTTYSNEFEPCIVDKFKLYNVLKVVCGGCQTIVLAKKKDHDQKKSSESDEDFGNATLSVTQRPKSRARSVRSSKALTDRSLIVGDSMDTTLTPARSAGASNHLRVESDDDKSDKELSASMKSATFNQTHTISNGKFLPTQSPSLNRTAGRSNDGELKPLRTGALDRTARLNKDADDLDRTTTRLAPLEKSPMRNTRFGRSSPQTLKKIPDSDEDKSSSDEKSKQVTKRSERSSPPLKHEPKHTPAARRRDDSESDDHKQKSTTPRSKVATSETLTRKTRPPPGSEDEESQEEEEEEESENDRKRVSSRQAKQAPPPAVRRSSLPSTHSGKANTSARNGNQTIGSRPSDNARGSFHSQANKTLAKPTTSNANTDASTKETPAAQQPGFFSRLFGSKPAPPPAQPTPARTPAAATPASRTCSVM</sequence>
<feature type="repeat" description="RCC1" evidence="2">
    <location>
        <begin position="317"/>
        <end position="368"/>
    </location>
</feature>
<dbReference type="AlphaFoldDB" id="A0A813UEV1"/>
<feature type="compositionally biased region" description="Basic and acidic residues" evidence="3">
    <location>
        <begin position="434"/>
        <end position="447"/>
    </location>
</feature>
<gene>
    <name evidence="5" type="ORF">EDS130_LOCUS5927</name>
    <name evidence="6" type="ORF">XAT740_LOCUS22277</name>
</gene>
<feature type="repeat" description="RCC1" evidence="2">
    <location>
        <begin position="265"/>
        <end position="316"/>
    </location>
</feature>
<feature type="compositionally biased region" description="Acidic residues" evidence="3">
    <location>
        <begin position="615"/>
        <end position="630"/>
    </location>
</feature>
<feature type="compositionally biased region" description="Polar residues" evidence="3">
    <location>
        <begin position="685"/>
        <end position="713"/>
    </location>
</feature>
<dbReference type="EMBL" id="CAJNOJ010000016">
    <property type="protein sequence ID" value="CAF0822426.1"/>
    <property type="molecule type" value="Genomic_DNA"/>
</dbReference>
<dbReference type="InterPro" id="IPR000408">
    <property type="entry name" value="Reg_chr_condens"/>
</dbReference>
<feature type="compositionally biased region" description="Low complexity" evidence="3">
    <location>
        <begin position="735"/>
        <end position="746"/>
    </location>
</feature>
<evidence type="ECO:0000256" key="3">
    <source>
        <dbReference type="SAM" id="MobiDB-lite"/>
    </source>
</evidence>
<feature type="repeat" description="RCC1" evidence="2">
    <location>
        <begin position="108"/>
        <end position="163"/>
    </location>
</feature>
<feature type="compositionally biased region" description="Polar residues" evidence="3">
    <location>
        <begin position="592"/>
        <end position="604"/>
    </location>
</feature>
<feature type="repeat" description="RCC1" evidence="2">
    <location>
        <begin position="215"/>
        <end position="264"/>
    </location>
</feature>
<dbReference type="InterPro" id="IPR009091">
    <property type="entry name" value="RCC1/BLIP-II"/>
</dbReference>
<feature type="repeat" description="RCC1" evidence="2">
    <location>
        <begin position="164"/>
        <end position="214"/>
    </location>
</feature>
<dbReference type="Pfam" id="PF25390">
    <property type="entry name" value="WD40_RLD"/>
    <property type="match status" value="1"/>
</dbReference>
<dbReference type="Proteomes" id="UP000663852">
    <property type="component" value="Unassembled WGS sequence"/>
</dbReference>
<feature type="domain" description="RCC1-like" evidence="4">
    <location>
        <begin position="31"/>
        <end position="364"/>
    </location>
</feature>